<evidence type="ECO:0000256" key="1">
    <source>
        <dbReference type="ARBA" id="ARBA00022679"/>
    </source>
</evidence>
<feature type="domain" description="GDP-fucose pyrophosphorylase" evidence="3">
    <location>
        <begin position="100"/>
        <end position="429"/>
    </location>
</feature>
<dbReference type="PANTHER" id="PTHR15045:SF1">
    <property type="entry name" value="FUCOSE-1-PHOSPHATE GUANYLYLTRANSFERASE"/>
    <property type="match status" value="1"/>
</dbReference>
<protein>
    <submittedName>
        <fullName evidence="5">Fucose-1-phosphate guanylyltransferase</fullName>
    </submittedName>
</protein>
<dbReference type="GO" id="GO:0000166">
    <property type="term" value="F:nucleotide binding"/>
    <property type="evidence" value="ECO:0007669"/>
    <property type="project" value="UniProtKB-KW"/>
</dbReference>
<keyword evidence="4" id="KW-1185">Reference proteome</keyword>
<evidence type="ECO:0000313" key="4">
    <source>
        <dbReference type="Proteomes" id="UP000694867"/>
    </source>
</evidence>
<dbReference type="RefSeq" id="XP_018494186.1">
    <property type="nucleotide sequence ID" value="XM_018638670.1"/>
</dbReference>
<evidence type="ECO:0000259" key="3">
    <source>
        <dbReference type="Pfam" id="PF07959"/>
    </source>
</evidence>
<reference evidence="5" key="1">
    <citation type="submission" date="2025-08" db="UniProtKB">
        <authorList>
            <consortium name="RefSeq"/>
        </authorList>
    </citation>
    <scope>IDENTIFICATION</scope>
</reference>
<dbReference type="InterPro" id="IPR012887">
    <property type="entry name" value="GDP_fucose_pyrophosphorylase"/>
</dbReference>
<sequence length="492" mass="54587">MSVHEGFDCTDEMTLIFEQYSALKGLTAAECSGLFWDAVVFSVGDAAQREAIETRIQQLKADKAIPLVDYIALEDDASYKMGSGGATMNILTMLKSLWNEDLFSKKILLIHTGGQCRRLPQHSAVGKLFARLPCGRMLDIKLAMYLPFCRKMSSGVFLTASDDIETFAVDGPHAIEKSGFTVLAHPSNLSIAKDHGVYILPESIYAACTIASCLRVLQKPSLDEMRAANAIVDGDSAFTDSAYVFGADVMRCLIEYYESNRPLNREICAYGDFLTCLGSGAPKSTDSLQRELQKFPIRAIVLARSNFYHIGTLTEYLDNLCSNVLFKKQISIDQSPNINILSRLSAQGVVFRGRCVIECCDFGDCSELSVGDDVILWGCQLQSGKVVVPDRVVLFTVPIKVPPNHNVGYVTLCFGIHDDMKTGTKLFGRHAVENLWTAKLFELANSRSESFLKTLHNIATPQVRESFFSMEDVLEYKFIQGIIEWERTLDSS</sequence>
<keyword evidence="1" id="KW-0808">Transferase</keyword>
<evidence type="ECO:0000313" key="5">
    <source>
        <dbReference type="RefSeq" id="XP_018494186.1"/>
    </source>
</evidence>
<gene>
    <name evidence="5" type="primary">LOC100898977</name>
</gene>
<keyword evidence="2" id="KW-0547">Nucleotide-binding</keyword>
<dbReference type="GeneID" id="100898977"/>
<dbReference type="Pfam" id="PF07959">
    <property type="entry name" value="Fucose_pyrophosphorylase"/>
    <property type="match status" value="1"/>
</dbReference>
<dbReference type="AlphaFoldDB" id="A0AAJ7L4I6"/>
<dbReference type="PANTHER" id="PTHR15045">
    <property type="entry name" value="FUCOSE-1-PHOSPHATE GUANYLYLTRANSFERASE"/>
    <property type="match status" value="1"/>
</dbReference>
<proteinExistence type="predicted"/>
<dbReference type="Proteomes" id="UP000694867">
    <property type="component" value="Unplaced"/>
</dbReference>
<organism evidence="4 5">
    <name type="scientific">Galendromus occidentalis</name>
    <name type="common">western predatory mite</name>
    <dbReference type="NCBI Taxonomy" id="34638"/>
    <lineage>
        <taxon>Eukaryota</taxon>
        <taxon>Metazoa</taxon>
        <taxon>Ecdysozoa</taxon>
        <taxon>Arthropoda</taxon>
        <taxon>Chelicerata</taxon>
        <taxon>Arachnida</taxon>
        <taxon>Acari</taxon>
        <taxon>Parasitiformes</taxon>
        <taxon>Mesostigmata</taxon>
        <taxon>Gamasina</taxon>
        <taxon>Phytoseioidea</taxon>
        <taxon>Phytoseiidae</taxon>
        <taxon>Typhlodrominae</taxon>
        <taxon>Galendromus</taxon>
    </lineage>
</organism>
<name>A0AAJ7L4I6_9ACAR</name>
<dbReference type="KEGG" id="goe:100898977"/>
<accession>A0AAJ7L4I6</accession>
<dbReference type="GO" id="GO:0042350">
    <property type="term" value="P:GDP-L-fucose biosynthetic process"/>
    <property type="evidence" value="ECO:0007669"/>
    <property type="project" value="UniProtKB-ARBA"/>
</dbReference>
<dbReference type="GO" id="GO:0016779">
    <property type="term" value="F:nucleotidyltransferase activity"/>
    <property type="evidence" value="ECO:0007669"/>
    <property type="project" value="UniProtKB-KW"/>
</dbReference>
<evidence type="ECO:0000256" key="2">
    <source>
        <dbReference type="ARBA" id="ARBA00022741"/>
    </source>
</evidence>
<keyword evidence="5" id="KW-0548">Nucleotidyltransferase</keyword>